<dbReference type="Pfam" id="PF00092">
    <property type="entry name" value="VWA"/>
    <property type="match status" value="1"/>
</dbReference>
<keyword evidence="1" id="KW-0732">Signal</keyword>
<dbReference type="Gene3D" id="3.40.50.410">
    <property type="entry name" value="von Willebrand factor, type A domain"/>
    <property type="match status" value="1"/>
</dbReference>
<name>C0INW1_9BACT</name>
<dbReference type="InterPro" id="IPR036465">
    <property type="entry name" value="vWFA_dom_sf"/>
</dbReference>
<organism evidence="3">
    <name type="scientific">uncultured bacterium BLR5</name>
    <dbReference type="NCBI Taxonomy" id="506522"/>
    <lineage>
        <taxon>Bacteria</taxon>
        <taxon>environmental samples</taxon>
    </lineage>
</organism>
<dbReference type="PROSITE" id="PS50234">
    <property type="entry name" value="VWFA"/>
    <property type="match status" value="1"/>
</dbReference>
<protein>
    <submittedName>
        <fullName evidence="3">von Willebrand factor type A</fullName>
    </submittedName>
</protein>
<dbReference type="CDD" id="cd00198">
    <property type="entry name" value="vWFA"/>
    <property type="match status" value="1"/>
</dbReference>
<evidence type="ECO:0000259" key="2">
    <source>
        <dbReference type="PROSITE" id="PS50234"/>
    </source>
</evidence>
<evidence type="ECO:0000256" key="1">
    <source>
        <dbReference type="SAM" id="SignalP"/>
    </source>
</evidence>
<dbReference type="EMBL" id="EU408358">
    <property type="protein sequence ID" value="ACN18090.1"/>
    <property type="molecule type" value="Genomic_DNA"/>
</dbReference>
<dbReference type="SUPFAM" id="SSF53300">
    <property type="entry name" value="vWA-like"/>
    <property type="match status" value="1"/>
</dbReference>
<reference evidence="3" key="1">
    <citation type="journal article" date="2009" name="ISME J.">
        <title>Functional metagenomics reveals diverse beta-lactamases in a remote Alaskan soil.</title>
        <authorList>
            <person name="Allen H.K."/>
            <person name="Moe L.A."/>
            <person name="Rodbumrer J."/>
            <person name="Gaarder A."/>
            <person name="Handelsman J."/>
        </authorList>
    </citation>
    <scope>NUCLEOTIDE SEQUENCE</scope>
</reference>
<feature type="chain" id="PRO_5002897593" evidence="1">
    <location>
        <begin position="34"/>
        <end position="347"/>
    </location>
</feature>
<sequence length="347" mass="38141">MNLFSKYKPLTLPLSIAAVLVAGSVLVASRAQAPQDPDDVIRTETDLTNVLLTATDKQNRLITTLREEDLRVLEDGVPQKLFTFQRETDLPLSIALLIDVSASEERTLPDEKAAARSFIETIIRSSKDQAAIIPFTDYAYLEQGLTPNVLAIYQALQRLEVALPSYVGSGRKISGISSGPGTIANPREGSTAIWDAVTVSAGEILTRSPGRRRRAIILLTDGQDTSSRVTRGTAIDKALEAETVIYAIGIGDSKYEGIDKGALNNVAERTGGRAFFPKRGADLTSVFTEIEKELRSQYLLAYSSANKDRNGAFRQTRIEIVNPDLRKDQLRLRYRPGYFAKPLNSPR</sequence>
<dbReference type="InterPro" id="IPR002035">
    <property type="entry name" value="VWF_A"/>
</dbReference>
<dbReference type="AlphaFoldDB" id="C0INW1"/>
<accession>C0INW1</accession>
<dbReference type="SMART" id="SM00327">
    <property type="entry name" value="VWA"/>
    <property type="match status" value="1"/>
</dbReference>
<gene>
    <name evidence="3" type="ORF">AKSOIL_0034</name>
</gene>
<feature type="domain" description="VWFA" evidence="2">
    <location>
        <begin position="93"/>
        <end position="290"/>
    </location>
</feature>
<proteinExistence type="predicted"/>
<dbReference type="NCBIfam" id="TIGR03436">
    <property type="entry name" value="acidobact_VWFA"/>
    <property type="match status" value="1"/>
</dbReference>
<dbReference type="InterPro" id="IPR017802">
    <property type="entry name" value="VWFA-rel_acidobac-type"/>
</dbReference>
<evidence type="ECO:0000313" key="3">
    <source>
        <dbReference type="EMBL" id="ACN18090.1"/>
    </source>
</evidence>
<feature type="signal peptide" evidence="1">
    <location>
        <begin position="1"/>
        <end position="33"/>
    </location>
</feature>